<keyword evidence="1" id="KW-0479">Metal-binding</keyword>
<dbReference type="PANTHER" id="PTHR30502">
    <property type="entry name" value="2-KETO-3-DEOXY-L-RHAMNONATE ALDOLASE"/>
    <property type="match status" value="1"/>
</dbReference>
<keyword evidence="5" id="KW-0808">Transferase</keyword>
<dbReference type="GO" id="GO:0005737">
    <property type="term" value="C:cytoplasm"/>
    <property type="evidence" value="ECO:0007669"/>
    <property type="project" value="TreeGrafter"/>
</dbReference>
<dbReference type="Gene3D" id="3.20.20.60">
    <property type="entry name" value="Phosphoenolpyruvate-binding domains"/>
    <property type="match status" value="1"/>
</dbReference>
<dbReference type="InterPro" id="IPR050251">
    <property type="entry name" value="HpcH-HpaI_aldolase"/>
</dbReference>
<dbReference type="STRING" id="196109.A0A136JJC7"/>
<name>A0A136JJC7_9PEZI</name>
<dbReference type="InParanoid" id="A0A136JJC7"/>
<evidence type="ECO:0000256" key="2">
    <source>
        <dbReference type="ARBA" id="ARBA00023239"/>
    </source>
</evidence>
<dbReference type="GO" id="GO:0016832">
    <property type="term" value="F:aldehyde-lyase activity"/>
    <property type="evidence" value="ECO:0007669"/>
    <property type="project" value="TreeGrafter"/>
</dbReference>
<dbReference type="Pfam" id="PF03328">
    <property type="entry name" value="HpcH_HpaI"/>
    <property type="match status" value="1"/>
</dbReference>
<protein>
    <submittedName>
        <fullName evidence="5">Pyruvate/Phosphoenolpyruvate kinase-like domain-containing protein</fullName>
    </submittedName>
</protein>
<dbReference type="SUPFAM" id="SSF51621">
    <property type="entry name" value="Phosphoenolpyruvate/pyruvate domain"/>
    <property type="match status" value="1"/>
</dbReference>
<evidence type="ECO:0000313" key="6">
    <source>
        <dbReference type="Proteomes" id="UP000070501"/>
    </source>
</evidence>
<organism evidence="5 6">
    <name type="scientific">Microdochium bolleyi</name>
    <dbReference type="NCBI Taxonomy" id="196109"/>
    <lineage>
        <taxon>Eukaryota</taxon>
        <taxon>Fungi</taxon>
        <taxon>Dikarya</taxon>
        <taxon>Ascomycota</taxon>
        <taxon>Pezizomycotina</taxon>
        <taxon>Sordariomycetes</taxon>
        <taxon>Xylariomycetidae</taxon>
        <taxon>Xylariales</taxon>
        <taxon>Microdochiaceae</taxon>
        <taxon>Microdochium</taxon>
    </lineage>
</organism>
<dbReference type="AlphaFoldDB" id="A0A136JJC7"/>
<feature type="region of interest" description="Disordered" evidence="3">
    <location>
        <begin position="301"/>
        <end position="333"/>
    </location>
</feature>
<keyword evidence="5" id="KW-0670">Pyruvate</keyword>
<accession>A0A136JJC7</accession>
<dbReference type="Proteomes" id="UP000070501">
    <property type="component" value="Unassembled WGS sequence"/>
</dbReference>
<reference evidence="6" key="1">
    <citation type="submission" date="2016-02" db="EMBL/GenBank/DDBJ databases">
        <title>Draft genome sequence of Microdochium bolleyi, a fungal endophyte of beachgrass.</title>
        <authorList>
            <consortium name="DOE Joint Genome Institute"/>
            <person name="David A.S."/>
            <person name="May G."/>
            <person name="Haridas S."/>
            <person name="Lim J."/>
            <person name="Wang M."/>
            <person name="Labutti K."/>
            <person name="Lipzen A."/>
            <person name="Barry K."/>
            <person name="Grigoriev I.V."/>
        </authorList>
    </citation>
    <scope>NUCLEOTIDE SEQUENCE [LARGE SCALE GENOMIC DNA]</scope>
    <source>
        <strain evidence="6">J235TASD1</strain>
    </source>
</reference>
<gene>
    <name evidence="5" type="ORF">Micbo1qcDRAFT_191784</name>
</gene>
<keyword evidence="6" id="KW-1185">Reference proteome</keyword>
<sequence length="333" mass="35577">MTSQPWHQQPDFHTRAPYRSTLLSHPGNLRQAIKDAHADASKTLFGVGHGIPSIFVTKLLASAKPDFIWIDVEHGIWNRLELYDAIQAAQHHSEGKSLVIVRVPKGDELARSTALDAGAAGLVIPHCESAEEVREFVKEMYYPPIGQRSFSPWTFTPGVNDQSLYPNDSFNMATANNHIVLIPQIESVKGVENAAEIAAVENVGAIMFGPGDFMADAGIPVTMEGPPHPVLIDAMTKFAQAGAKSGVPLLGAAHKPGMVPMLLEQGYRVIAIAFDVWGLAGLVSDRLKESRADAAESVKSLANGKATNGADAATIKTEESNGDGAEVTLNGKS</sequence>
<dbReference type="GO" id="GO:0046872">
    <property type="term" value="F:metal ion binding"/>
    <property type="evidence" value="ECO:0007669"/>
    <property type="project" value="UniProtKB-KW"/>
</dbReference>
<evidence type="ECO:0000256" key="3">
    <source>
        <dbReference type="SAM" id="MobiDB-lite"/>
    </source>
</evidence>
<proteinExistence type="predicted"/>
<dbReference type="OrthoDB" id="2326446at2759"/>
<keyword evidence="5" id="KW-0418">Kinase</keyword>
<feature type="domain" description="HpcH/HpaI aldolase/citrate lyase" evidence="4">
    <location>
        <begin position="60"/>
        <end position="276"/>
    </location>
</feature>
<dbReference type="InterPro" id="IPR015813">
    <property type="entry name" value="Pyrv/PenolPyrv_kinase-like_dom"/>
</dbReference>
<keyword evidence="2" id="KW-0456">Lyase</keyword>
<evidence type="ECO:0000259" key="4">
    <source>
        <dbReference type="Pfam" id="PF03328"/>
    </source>
</evidence>
<evidence type="ECO:0000313" key="5">
    <source>
        <dbReference type="EMBL" id="KXJ97243.1"/>
    </source>
</evidence>
<dbReference type="PANTHER" id="PTHR30502:SF8">
    <property type="entry name" value="SYNTHASE, PUTATIVE-RELATED"/>
    <property type="match status" value="1"/>
</dbReference>
<evidence type="ECO:0000256" key="1">
    <source>
        <dbReference type="ARBA" id="ARBA00022723"/>
    </source>
</evidence>
<dbReference type="InterPro" id="IPR005000">
    <property type="entry name" value="Aldolase/citrate-lyase_domain"/>
</dbReference>
<dbReference type="GO" id="GO:0016301">
    <property type="term" value="F:kinase activity"/>
    <property type="evidence" value="ECO:0007669"/>
    <property type="project" value="UniProtKB-KW"/>
</dbReference>
<dbReference type="InterPro" id="IPR040442">
    <property type="entry name" value="Pyrv_kinase-like_dom_sf"/>
</dbReference>
<dbReference type="EMBL" id="KQ964245">
    <property type="protein sequence ID" value="KXJ97243.1"/>
    <property type="molecule type" value="Genomic_DNA"/>
</dbReference>